<sequence length="261" mass="28036">MTAKLPVPWDITLAYTSTSGTSKALSCRLAELSVHFPRPRKSVTWLIQDQGTRAQLAVVALDGEGSPLATASDKGKIIKVFSIPGAHKLYQFRRGTYPSLISPIPPNLMPTPLCAPSATETVHIFCLGGLNLQEPASESFRATDSDSGVSRTNKGGWVVHEISLGRSYSCCGGIWGLKDLVRQESGTRNGEHGLSTFTRHAIPLAGIAATTLPALINATNEGAARRERKNKTIDKLALAKEKTRAMEFALAREVALAQEMA</sequence>
<keyword evidence="1" id="KW-0853">WD repeat</keyword>
<dbReference type="STRING" id="42249.A0A317SVX3"/>
<dbReference type="EMBL" id="PYWC01000013">
    <property type="protein sequence ID" value="PWW78650.1"/>
    <property type="molecule type" value="Genomic_DNA"/>
</dbReference>
<proteinExistence type="predicted"/>
<gene>
    <name evidence="3" type="ORF">C7212DRAFT_341382</name>
    <name evidence="4" type="ORF">C7212DRAFT_341385</name>
</gene>
<dbReference type="Pfam" id="PF21032">
    <property type="entry name" value="PROPPIN"/>
    <property type="match status" value="1"/>
</dbReference>
<evidence type="ECO:0000313" key="5">
    <source>
        <dbReference type="Proteomes" id="UP000246991"/>
    </source>
</evidence>
<evidence type="ECO:0008006" key="6">
    <source>
        <dbReference type="Google" id="ProtNLM"/>
    </source>
</evidence>
<protein>
    <recommendedName>
        <fullName evidence="6">WD40 repeat-like protein</fullName>
    </recommendedName>
</protein>
<evidence type="ECO:0000313" key="3">
    <source>
        <dbReference type="EMBL" id="PWW78645.1"/>
    </source>
</evidence>
<organism evidence="3 5">
    <name type="scientific">Tuber magnatum</name>
    <name type="common">white Piedmont truffle</name>
    <dbReference type="NCBI Taxonomy" id="42249"/>
    <lineage>
        <taxon>Eukaryota</taxon>
        <taxon>Fungi</taxon>
        <taxon>Dikarya</taxon>
        <taxon>Ascomycota</taxon>
        <taxon>Pezizomycotina</taxon>
        <taxon>Pezizomycetes</taxon>
        <taxon>Pezizales</taxon>
        <taxon>Tuberaceae</taxon>
        <taxon>Tuber</taxon>
    </lineage>
</organism>
<dbReference type="EMBL" id="PYWC01000013">
    <property type="protein sequence ID" value="PWW78645.1"/>
    <property type="molecule type" value="Genomic_DNA"/>
</dbReference>
<dbReference type="InterPro" id="IPR048720">
    <property type="entry name" value="PROPPIN"/>
</dbReference>
<keyword evidence="2" id="KW-0677">Repeat</keyword>
<keyword evidence="5" id="KW-1185">Reference proteome</keyword>
<accession>A0A317SVX3</accession>
<evidence type="ECO:0000256" key="2">
    <source>
        <dbReference type="ARBA" id="ARBA00022737"/>
    </source>
</evidence>
<dbReference type="Proteomes" id="UP000246991">
    <property type="component" value="Unassembled WGS sequence"/>
</dbReference>
<evidence type="ECO:0000313" key="4">
    <source>
        <dbReference type="EMBL" id="PWW78650.1"/>
    </source>
</evidence>
<dbReference type="OrthoDB" id="1667587at2759"/>
<reference evidence="3 5" key="1">
    <citation type="submission" date="2018-03" db="EMBL/GenBank/DDBJ databases">
        <title>Genomes of Pezizomycetes fungi and the evolution of truffles.</title>
        <authorList>
            <person name="Murat C."/>
            <person name="Payen T."/>
            <person name="Noel B."/>
            <person name="Kuo A."/>
            <person name="Martin F.M."/>
        </authorList>
    </citation>
    <scope>NUCLEOTIDE SEQUENCE [LARGE SCALE GENOMIC DNA]</scope>
    <source>
        <strain evidence="3">091103-1</strain>
    </source>
</reference>
<dbReference type="AlphaFoldDB" id="A0A317SVX3"/>
<comment type="caution">
    <text evidence="3">The sequence shown here is derived from an EMBL/GenBank/DDBJ whole genome shotgun (WGS) entry which is preliminary data.</text>
</comment>
<evidence type="ECO:0000256" key="1">
    <source>
        <dbReference type="ARBA" id="ARBA00022574"/>
    </source>
</evidence>
<name>A0A317SVX3_9PEZI</name>
<dbReference type="PANTHER" id="PTHR11227">
    <property type="entry name" value="WD-REPEAT PROTEIN INTERACTING WITH PHOSPHOINOSIDES WIPI -RELATED"/>
    <property type="match status" value="1"/>
</dbReference>